<dbReference type="AlphaFoldDB" id="A0AAW0HLA1"/>
<dbReference type="GO" id="GO:0000724">
    <property type="term" value="P:double-strand break repair via homologous recombination"/>
    <property type="evidence" value="ECO:0007669"/>
    <property type="project" value="TreeGrafter"/>
</dbReference>
<dbReference type="GO" id="GO:0035861">
    <property type="term" value="C:site of double-strand break"/>
    <property type="evidence" value="ECO:0007669"/>
    <property type="project" value="TreeGrafter"/>
</dbReference>
<keyword evidence="5" id="KW-1185">Reference proteome</keyword>
<sequence length="236" mass="25322">MAFSHSCCCRSEILSSESRDKASELLLSLLCHQTSPSPQKMMSKGRFGSSDNFSGVDAASGASSSHEQARAQDLGLSSTILVRPSIHSIVPCCISQLLTAVEVDNMFKIRGFAIHCVSIVGMIMEAKRVLPYLTYKINDMTAKVIEARQPLARQTAKQCVIPLPVGVYAKVLGILQSSDGTRLLGILSIRVLEDKNELSTHTLETVNAYVMLEQSRTGVATGVGQGPSLSGSCQGF</sequence>
<dbReference type="InterPro" id="IPR040260">
    <property type="entry name" value="RFA2-like"/>
</dbReference>
<dbReference type="GO" id="GO:0006289">
    <property type="term" value="P:nucleotide-excision repair"/>
    <property type="evidence" value="ECO:0007669"/>
    <property type="project" value="TreeGrafter"/>
</dbReference>
<dbReference type="GO" id="GO:0006260">
    <property type="term" value="P:DNA replication"/>
    <property type="evidence" value="ECO:0007669"/>
    <property type="project" value="TreeGrafter"/>
</dbReference>
<dbReference type="Proteomes" id="UP001488838">
    <property type="component" value="Unassembled WGS sequence"/>
</dbReference>
<organism evidence="4 5">
    <name type="scientific">Myodes glareolus</name>
    <name type="common">Bank vole</name>
    <name type="synonym">Clethrionomys glareolus</name>
    <dbReference type="NCBI Taxonomy" id="447135"/>
    <lineage>
        <taxon>Eukaryota</taxon>
        <taxon>Metazoa</taxon>
        <taxon>Chordata</taxon>
        <taxon>Craniata</taxon>
        <taxon>Vertebrata</taxon>
        <taxon>Euteleostomi</taxon>
        <taxon>Mammalia</taxon>
        <taxon>Eutheria</taxon>
        <taxon>Euarchontoglires</taxon>
        <taxon>Glires</taxon>
        <taxon>Rodentia</taxon>
        <taxon>Myomorpha</taxon>
        <taxon>Muroidea</taxon>
        <taxon>Cricetidae</taxon>
        <taxon>Arvicolinae</taxon>
        <taxon>Myodes</taxon>
    </lineage>
</organism>
<dbReference type="GO" id="GO:0005662">
    <property type="term" value="C:DNA replication factor A complex"/>
    <property type="evidence" value="ECO:0007669"/>
    <property type="project" value="TreeGrafter"/>
</dbReference>
<evidence type="ECO:0000256" key="2">
    <source>
        <dbReference type="ARBA" id="ARBA00023125"/>
    </source>
</evidence>
<keyword evidence="2" id="KW-0238">DNA-binding</keyword>
<keyword evidence="3" id="KW-0539">Nucleus</keyword>
<dbReference type="EMBL" id="JBBHLL010000405">
    <property type="protein sequence ID" value="KAK7803732.1"/>
    <property type="molecule type" value="Genomic_DNA"/>
</dbReference>
<accession>A0AAW0HLA1</accession>
<comment type="subcellular location">
    <subcellularLocation>
        <location evidence="1">Nucleus</location>
    </subcellularLocation>
</comment>
<dbReference type="GO" id="GO:0000781">
    <property type="term" value="C:chromosome, telomeric region"/>
    <property type="evidence" value="ECO:0007669"/>
    <property type="project" value="TreeGrafter"/>
</dbReference>
<name>A0AAW0HLA1_MYOGA</name>
<evidence type="ECO:0000256" key="1">
    <source>
        <dbReference type="ARBA" id="ARBA00004123"/>
    </source>
</evidence>
<dbReference type="SUPFAM" id="SSF50249">
    <property type="entry name" value="Nucleic acid-binding proteins"/>
    <property type="match status" value="1"/>
</dbReference>
<evidence type="ECO:0000313" key="5">
    <source>
        <dbReference type="Proteomes" id="UP001488838"/>
    </source>
</evidence>
<gene>
    <name evidence="4" type="ORF">U0070_002109</name>
</gene>
<evidence type="ECO:0000256" key="3">
    <source>
        <dbReference type="ARBA" id="ARBA00023242"/>
    </source>
</evidence>
<dbReference type="GO" id="GO:0003697">
    <property type="term" value="F:single-stranded DNA binding"/>
    <property type="evidence" value="ECO:0007669"/>
    <property type="project" value="TreeGrafter"/>
</dbReference>
<dbReference type="PANTHER" id="PTHR13989">
    <property type="entry name" value="REPLICATION PROTEIN A-RELATED"/>
    <property type="match status" value="1"/>
</dbReference>
<dbReference type="InterPro" id="IPR012340">
    <property type="entry name" value="NA-bd_OB-fold"/>
</dbReference>
<dbReference type="Gene3D" id="2.40.50.140">
    <property type="entry name" value="Nucleic acid-binding proteins"/>
    <property type="match status" value="1"/>
</dbReference>
<protein>
    <submittedName>
        <fullName evidence="4">Uncharacterized protein</fullName>
    </submittedName>
</protein>
<evidence type="ECO:0000313" key="4">
    <source>
        <dbReference type="EMBL" id="KAK7803732.1"/>
    </source>
</evidence>
<proteinExistence type="predicted"/>
<reference evidence="4 5" key="1">
    <citation type="journal article" date="2023" name="bioRxiv">
        <title>Conserved and derived expression patterns and positive selection on dental genes reveal complex evolutionary context of ever-growing rodent molars.</title>
        <authorList>
            <person name="Calamari Z.T."/>
            <person name="Song A."/>
            <person name="Cohen E."/>
            <person name="Akter M."/>
            <person name="Roy R.D."/>
            <person name="Hallikas O."/>
            <person name="Christensen M.M."/>
            <person name="Li P."/>
            <person name="Marangoni P."/>
            <person name="Jernvall J."/>
            <person name="Klein O.D."/>
        </authorList>
    </citation>
    <scope>NUCLEOTIDE SEQUENCE [LARGE SCALE GENOMIC DNA]</scope>
    <source>
        <strain evidence="4">V071</strain>
    </source>
</reference>
<comment type="caution">
    <text evidence="4">The sequence shown here is derived from an EMBL/GenBank/DDBJ whole genome shotgun (WGS) entry which is preliminary data.</text>
</comment>
<dbReference type="PANTHER" id="PTHR13989:SF53">
    <property type="entry name" value="REPLICATION PROTEIN A 30 KDA SUBUNIT"/>
    <property type="match status" value="1"/>
</dbReference>